<feature type="domain" description="MnmC-like methyltransferase" evidence="12">
    <location>
        <begin position="118"/>
        <end position="243"/>
    </location>
</feature>
<evidence type="ECO:0000256" key="1">
    <source>
        <dbReference type="ARBA" id="ARBA00022490"/>
    </source>
</evidence>
<dbReference type="NCBIfam" id="TIGR03197">
    <property type="entry name" value="MnmC_Cterm"/>
    <property type="match status" value="1"/>
</dbReference>
<feature type="region of interest" description="FAD-dependent cmnm(5)s(2)U34 oxidoreductase" evidence="10">
    <location>
        <begin position="272"/>
        <end position="659"/>
    </location>
</feature>
<comment type="subcellular location">
    <subcellularLocation>
        <location evidence="10">Cytoplasm</location>
    </subcellularLocation>
</comment>
<dbReference type="InterPro" id="IPR017610">
    <property type="entry name" value="tRNA_S-uridine_synth_MnmC_C"/>
</dbReference>
<dbReference type="PANTHER" id="PTHR13847">
    <property type="entry name" value="SARCOSINE DEHYDROGENASE-RELATED"/>
    <property type="match status" value="1"/>
</dbReference>
<keyword evidence="4 10" id="KW-0808">Transferase</keyword>
<dbReference type="EC" id="2.1.1.61" evidence="10"/>
<evidence type="ECO:0000313" key="14">
    <source>
        <dbReference type="Proteomes" id="UP001201273"/>
    </source>
</evidence>
<feature type="domain" description="FAD dependent oxidoreductase" evidence="11">
    <location>
        <begin position="270"/>
        <end position="626"/>
    </location>
</feature>
<dbReference type="Gene3D" id="3.30.9.10">
    <property type="entry name" value="D-Amino Acid Oxidase, subunit A, domain 2"/>
    <property type="match status" value="1"/>
</dbReference>
<keyword evidence="2 10" id="KW-0489">Methyltransferase</keyword>
<evidence type="ECO:0000256" key="8">
    <source>
        <dbReference type="ARBA" id="ARBA00023002"/>
    </source>
</evidence>
<evidence type="ECO:0000256" key="10">
    <source>
        <dbReference type="HAMAP-Rule" id="MF_01102"/>
    </source>
</evidence>
<dbReference type="Gene3D" id="3.40.50.150">
    <property type="entry name" value="Vaccinia Virus protein VP39"/>
    <property type="match status" value="1"/>
</dbReference>
<dbReference type="InterPro" id="IPR036188">
    <property type="entry name" value="FAD/NAD-bd_sf"/>
</dbReference>
<evidence type="ECO:0000259" key="11">
    <source>
        <dbReference type="Pfam" id="PF01266"/>
    </source>
</evidence>
<dbReference type="InterPro" id="IPR029063">
    <property type="entry name" value="SAM-dependent_MTases_sf"/>
</dbReference>
<dbReference type="Gene3D" id="3.50.50.60">
    <property type="entry name" value="FAD/NAD(P)-binding domain"/>
    <property type="match status" value="1"/>
</dbReference>
<dbReference type="SUPFAM" id="SSF51905">
    <property type="entry name" value="FAD/NAD(P)-binding domain"/>
    <property type="match status" value="1"/>
</dbReference>
<comment type="cofactor">
    <cofactor evidence="10">
        <name>FAD</name>
        <dbReference type="ChEBI" id="CHEBI:57692"/>
    </cofactor>
</comment>
<protein>
    <recommendedName>
        <fullName evidence="10">tRNA 5-methylaminomethyl-2-thiouridine biosynthesis bifunctional protein MnmC</fullName>
        <shortName evidence="10">tRNA mnm(5)s(2)U biosynthesis bifunctional protein</shortName>
    </recommendedName>
    <domain>
        <recommendedName>
            <fullName evidence="10">tRNA (mnm(5)s(2)U34)-methyltransferase</fullName>
            <ecNumber evidence="10">2.1.1.61</ecNumber>
        </recommendedName>
    </domain>
    <domain>
        <recommendedName>
            <fullName evidence="10">FAD-dependent cmnm(5)s(2)U34 oxidoreductase</fullName>
            <ecNumber evidence="10">1.5.-.-</ecNumber>
        </recommendedName>
    </domain>
</protein>
<comment type="similarity">
    <text evidence="10">In the C-terminal section; belongs to the DAO family.</text>
</comment>
<comment type="catalytic activity">
    <reaction evidence="10">
        <text>5-aminomethyl-2-thiouridine(34) in tRNA + S-adenosyl-L-methionine = 5-methylaminomethyl-2-thiouridine(34) in tRNA + S-adenosyl-L-homocysteine + H(+)</text>
        <dbReference type="Rhea" id="RHEA:19569"/>
        <dbReference type="Rhea" id="RHEA-COMP:10195"/>
        <dbReference type="Rhea" id="RHEA-COMP:10197"/>
        <dbReference type="ChEBI" id="CHEBI:15378"/>
        <dbReference type="ChEBI" id="CHEBI:57856"/>
        <dbReference type="ChEBI" id="CHEBI:59789"/>
        <dbReference type="ChEBI" id="CHEBI:74454"/>
        <dbReference type="ChEBI" id="CHEBI:74455"/>
        <dbReference type="EC" id="2.1.1.61"/>
    </reaction>
</comment>
<comment type="similarity">
    <text evidence="10">In the N-terminal section; belongs to the methyltransferase superfamily. tRNA (mnm(5)s(2)U34)-methyltransferase family.</text>
</comment>
<comment type="caution">
    <text evidence="13">The sequence shown here is derived from an EMBL/GenBank/DDBJ whole genome shotgun (WGS) entry which is preliminary data.</text>
</comment>
<gene>
    <name evidence="10 13" type="primary">mnmC</name>
    <name evidence="13" type="ORF">K6Y31_01330</name>
</gene>
<keyword evidence="1 10" id="KW-0963">Cytoplasm</keyword>
<dbReference type="NCBIfam" id="NF033855">
    <property type="entry name" value="tRNA_MNMC2"/>
    <property type="match status" value="1"/>
</dbReference>
<dbReference type="EMBL" id="JAIMJA010000001">
    <property type="protein sequence ID" value="MCE2593457.1"/>
    <property type="molecule type" value="Genomic_DNA"/>
</dbReference>
<keyword evidence="14" id="KW-1185">Reference proteome</keyword>
<dbReference type="EC" id="1.5.-.-" evidence="10"/>
<dbReference type="Pfam" id="PF01266">
    <property type="entry name" value="DAO"/>
    <property type="match status" value="1"/>
</dbReference>
<dbReference type="InterPro" id="IPR006076">
    <property type="entry name" value="FAD-dep_OxRdtase"/>
</dbReference>
<evidence type="ECO:0000313" key="13">
    <source>
        <dbReference type="EMBL" id="MCE2593457.1"/>
    </source>
</evidence>
<keyword evidence="8 10" id="KW-0560">Oxidoreductase</keyword>
<dbReference type="HAMAP" id="MF_01102">
    <property type="entry name" value="MnmC"/>
    <property type="match status" value="1"/>
</dbReference>
<dbReference type="Pfam" id="PF05430">
    <property type="entry name" value="Methyltransf_30"/>
    <property type="match status" value="1"/>
</dbReference>
<dbReference type="InterPro" id="IPR008471">
    <property type="entry name" value="MnmC-like_methylTransf"/>
</dbReference>
<sequence>MLNQKLEHANLNWNDNGTPTSEQFDDIYFSNINGLDETKHVFLSANKLPNRWHNFAQDHFVIAETGFGTGLNFLTAWQCFNEFKACNPDSGPSRLYFTSFEKYPLTYADLAQALSQWPELAELAKQLLEHYPSATPGCHRLNLQHGEIVLDLWFGDIHDSLPKIYCPIGGLIDCWFLDGFAPSKNPDMWSQELFNAMAKLVKPGATVATFTAAGFVRRGLIEAGFTMSKVKGFGRKREMLAGEIEYHRAEEPSDPFQRREAPQCTSNKATIIGGGIASAATALALVNKGWQVELFCKDATLAQDASGNRQGALYPLLSPNNVNNSELFAHAFEFSCQTLRQLAHHPIRHDFCGVVEVDYNEKSGKKIQRIIDTQYPTTLVKALSAEEMGKTVGLDIGARGLFYPNGAWLSPSDLTNALIKEAQDRGQLTLHLNAEVKEIEQNQLSWQFSCNDQTHQADLLIIASGANQLNFAPLKQLPIYPVRGQVSHVPSTEQTSNLSTVLCYQGYLTPADEGMHCIGASYGRNDNSRAFSLEEHEENHTKIISSLDNVNWPESLDFSGQNARVGVRCGTRDNLPFVGGVPIFEAFSQFNPESSSSACYPNLYMLGALGSRGLCTAPLMAEILASELSGEPLPVSQAILALLHPNRYWLRSLKKGRPL</sequence>
<dbReference type="NCBIfam" id="NF002481">
    <property type="entry name" value="PRK01747.1-2"/>
    <property type="match status" value="1"/>
</dbReference>
<dbReference type="Proteomes" id="UP001201273">
    <property type="component" value="Unassembled WGS sequence"/>
</dbReference>
<evidence type="ECO:0000259" key="12">
    <source>
        <dbReference type="Pfam" id="PF05430"/>
    </source>
</evidence>
<keyword evidence="3 10" id="KW-0285">Flavoprotein</keyword>
<keyword evidence="7 10" id="KW-0274">FAD</keyword>
<evidence type="ECO:0000256" key="6">
    <source>
        <dbReference type="ARBA" id="ARBA00022694"/>
    </source>
</evidence>
<dbReference type="InterPro" id="IPR023032">
    <property type="entry name" value="tRNA_MAMT_biosynth_bifunc_MnmC"/>
</dbReference>
<evidence type="ECO:0000256" key="7">
    <source>
        <dbReference type="ARBA" id="ARBA00022827"/>
    </source>
</evidence>
<evidence type="ECO:0000256" key="5">
    <source>
        <dbReference type="ARBA" id="ARBA00022691"/>
    </source>
</evidence>
<keyword evidence="5 10" id="KW-0949">S-adenosyl-L-methionine</keyword>
<evidence type="ECO:0000256" key="3">
    <source>
        <dbReference type="ARBA" id="ARBA00022630"/>
    </source>
</evidence>
<keyword evidence="6 10" id="KW-0819">tRNA processing</keyword>
<dbReference type="RefSeq" id="WP_233051062.1">
    <property type="nucleotide sequence ID" value="NZ_JAIMJA010000001.1"/>
</dbReference>
<dbReference type="PANTHER" id="PTHR13847:SF283">
    <property type="entry name" value="TRNA 5-METHYLAMINOMETHYL-2-THIOURIDINE BIOSYNTHESIS BIFUNCTIONAL PROTEIN MNMC"/>
    <property type="match status" value="1"/>
</dbReference>
<reference evidence="13 14" key="1">
    <citation type="journal article" date="2022" name="Environ. Microbiol. Rep.">
        <title>Eco-phylogenetic analyses reveal divergent evolution of vitamin B12 metabolism in the marine bacterial family 'Psychromonadaceae'.</title>
        <authorList>
            <person name="Jin X."/>
            <person name="Yang Y."/>
            <person name="Cao H."/>
            <person name="Gao B."/>
            <person name="Zhao Z."/>
        </authorList>
    </citation>
    <scope>NUCLEOTIDE SEQUENCE [LARGE SCALE GENOMIC DNA]</scope>
    <source>
        <strain evidence="13 14">MKS20</strain>
    </source>
</reference>
<evidence type="ECO:0000256" key="4">
    <source>
        <dbReference type="ARBA" id="ARBA00022679"/>
    </source>
</evidence>
<feature type="region of interest" description="tRNA (mnm(5)s(2)U34)-methyltransferase" evidence="10">
    <location>
        <begin position="1"/>
        <end position="245"/>
    </location>
</feature>
<organism evidence="13 14">
    <name type="scientific">Motilimonas cestriensis</name>
    <dbReference type="NCBI Taxonomy" id="2742685"/>
    <lineage>
        <taxon>Bacteria</taxon>
        <taxon>Pseudomonadati</taxon>
        <taxon>Pseudomonadota</taxon>
        <taxon>Gammaproteobacteria</taxon>
        <taxon>Alteromonadales</taxon>
        <taxon>Alteromonadales genera incertae sedis</taxon>
        <taxon>Motilimonas</taxon>
    </lineage>
</organism>
<comment type="function">
    <text evidence="10">Catalyzes the last two steps in the biosynthesis of 5-methylaminomethyl-2-thiouridine (mnm(5)s(2)U) at the wobble position (U34) in tRNA. Catalyzes the FAD-dependent demodification of cmnm(5)s(2)U34 to nm(5)s(2)U34, followed by the transfer of a methyl group from S-adenosyl-L-methionine to nm(5)s(2)U34, to form mnm(5)s(2)U34.</text>
</comment>
<keyword evidence="9 10" id="KW-0511">Multifunctional enzyme</keyword>
<name>A0ABS8W5U1_9GAMM</name>
<dbReference type="InterPro" id="IPR047785">
    <property type="entry name" value="tRNA_MNMC2"/>
</dbReference>
<evidence type="ECO:0000256" key="2">
    <source>
        <dbReference type="ARBA" id="ARBA00022603"/>
    </source>
</evidence>
<evidence type="ECO:0000256" key="9">
    <source>
        <dbReference type="ARBA" id="ARBA00023268"/>
    </source>
</evidence>
<accession>A0ABS8W5U1</accession>
<proteinExistence type="inferred from homology"/>